<feature type="chain" id="PRO_5037526595" evidence="1">
    <location>
        <begin position="26"/>
        <end position="206"/>
    </location>
</feature>
<keyword evidence="1" id="KW-0732">Signal</keyword>
<dbReference type="InterPro" id="IPR007372">
    <property type="entry name" value="Lipid/polyisoprenoid-bd_YceI"/>
</dbReference>
<dbReference type="AlphaFoldDB" id="A0A931HAW0"/>
<evidence type="ECO:0000256" key="1">
    <source>
        <dbReference type="SAM" id="SignalP"/>
    </source>
</evidence>
<dbReference type="PANTHER" id="PTHR34406:SF1">
    <property type="entry name" value="PROTEIN YCEI"/>
    <property type="match status" value="1"/>
</dbReference>
<dbReference type="SUPFAM" id="SSF101874">
    <property type="entry name" value="YceI-like"/>
    <property type="match status" value="1"/>
</dbReference>
<evidence type="ECO:0000313" key="3">
    <source>
        <dbReference type="EMBL" id="MBH0112158.1"/>
    </source>
</evidence>
<dbReference type="RefSeq" id="WP_197161041.1">
    <property type="nucleotide sequence ID" value="NZ_JADZGI010000001.1"/>
</dbReference>
<evidence type="ECO:0000259" key="2">
    <source>
        <dbReference type="SMART" id="SM00867"/>
    </source>
</evidence>
<dbReference type="InterPro" id="IPR036761">
    <property type="entry name" value="TTHA0802/YceI-like_sf"/>
</dbReference>
<comment type="caution">
    <text evidence="3">The sequence shown here is derived from an EMBL/GenBank/DDBJ whole genome shotgun (WGS) entry which is preliminary data.</text>
</comment>
<proteinExistence type="predicted"/>
<reference evidence="3" key="1">
    <citation type="submission" date="2020-11" db="EMBL/GenBank/DDBJ databases">
        <title>Novosphingobium aureum sp. nov., a marine bacterium isolated from sediment of a salt flat.</title>
        <authorList>
            <person name="Yoo Y."/>
            <person name="Kim J.-J."/>
        </authorList>
    </citation>
    <scope>NUCLEOTIDE SEQUENCE</scope>
    <source>
        <strain evidence="3">YJ-S2-02</strain>
    </source>
</reference>
<dbReference type="Proteomes" id="UP000617634">
    <property type="component" value="Unassembled WGS sequence"/>
</dbReference>
<dbReference type="PANTHER" id="PTHR34406">
    <property type="entry name" value="PROTEIN YCEI"/>
    <property type="match status" value="1"/>
</dbReference>
<feature type="domain" description="Lipid/polyisoprenoid-binding YceI-like" evidence="2">
    <location>
        <begin position="39"/>
        <end position="203"/>
    </location>
</feature>
<dbReference type="SMART" id="SM00867">
    <property type="entry name" value="YceI"/>
    <property type="match status" value="1"/>
</dbReference>
<name>A0A931HAW0_9SPHN</name>
<protein>
    <submittedName>
        <fullName evidence="3">Polyisoprenoid-binding protein</fullName>
    </submittedName>
</protein>
<sequence>MTKFTFKSVLLPVALLAAAPVVLNAQVSDPAPAAAQAGNYDVETSHTRVGFAVNHFGFSDWFGEFADVTGTLSIDPAKIEKAKVAVTIPVATVSTTNATLDGELVSADWFDAETYPTIQFVSTKVVRTGERTADVTGNLTFHGVTKPVTLKASFNAGGVNPMSKAYTVGFNASGTIKRSEFGVTKYVPVVGDDVTLRISAAFEKAE</sequence>
<evidence type="ECO:0000313" key="4">
    <source>
        <dbReference type="Proteomes" id="UP000617634"/>
    </source>
</evidence>
<organism evidence="3 4">
    <name type="scientific">Novosphingobium aureum</name>
    <dbReference type="NCBI Taxonomy" id="2792964"/>
    <lineage>
        <taxon>Bacteria</taxon>
        <taxon>Pseudomonadati</taxon>
        <taxon>Pseudomonadota</taxon>
        <taxon>Alphaproteobacteria</taxon>
        <taxon>Sphingomonadales</taxon>
        <taxon>Sphingomonadaceae</taxon>
        <taxon>Novosphingobium</taxon>
    </lineage>
</organism>
<gene>
    <name evidence="3" type="ORF">I5E68_04215</name>
</gene>
<dbReference type="Gene3D" id="2.40.128.110">
    <property type="entry name" value="Lipid/polyisoprenoid-binding, YceI-like"/>
    <property type="match status" value="1"/>
</dbReference>
<feature type="signal peptide" evidence="1">
    <location>
        <begin position="1"/>
        <end position="25"/>
    </location>
</feature>
<accession>A0A931HAW0</accession>
<dbReference type="EMBL" id="JADZGI010000001">
    <property type="protein sequence ID" value="MBH0112158.1"/>
    <property type="molecule type" value="Genomic_DNA"/>
</dbReference>
<dbReference type="Pfam" id="PF04264">
    <property type="entry name" value="YceI"/>
    <property type="match status" value="1"/>
</dbReference>
<keyword evidence="4" id="KW-1185">Reference proteome</keyword>